<proteinExistence type="predicted"/>
<evidence type="ECO:0000313" key="2">
    <source>
        <dbReference type="Proteomes" id="UP000006533"/>
    </source>
</evidence>
<evidence type="ECO:0000313" key="1">
    <source>
        <dbReference type="EMBL" id="ADP00198.1"/>
    </source>
</evidence>
<sequence length="63" mass="6995">MMSSTKQLKVMFDGCVMMNDTAIEDATIIAMLRDQQAKGWPSSSGFGNHYSFTDLINDNTNNT</sequence>
<keyword evidence="2" id="KW-1185">Reference proteome</keyword>
<dbReference type="RefSeq" id="YP_005087570.1">
    <property type="nucleotide sequence ID" value="NC_016659.1"/>
</dbReference>
<accession>E3SP81</accession>
<reference evidence="1 2" key="1">
    <citation type="submission" date="2009-10" db="EMBL/GenBank/DDBJ databases">
        <title>The Genome Sequence of Cyanophage NATL2A-133.</title>
        <authorList>
            <consortium name="The Broad Institute Genome Sequencing Platform"/>
            <person name="Henn M.R."/>
            <person name="Sullivan M.S."/>
            <person name="Osburne M.S."/>
            <person name="Levin J."/>
            <person name="Malboeuf C."/>
            <person name="Casali M."/>
            <person name="Russ C."/>
            <person name="Lennon N."/>
            <person name="Erlich R."/>
            <person name="Young S.K."/>
            <person name="Koehrsen M."/>
            <person name="Yandava C."/>
            <person name="Zeng Q."/>
            <person name="Alvarado L."/>
            <person name="Anderson S."/>
            <person name="Berlin A."/>
            <person name="Borenstein D."/>
            <person name="Chen Z."/>
            <person name="Engels R."/>
            <person name="Freedman E."/>
            <person name="Gellesch M."/>
            <person name="Goldberg J."/>
            <person name="Green L."/>
            <person name="Griggs A."/>
            <person name="Gujja S."/>
            <person name="Heiman D."/>
            <person name="Hepburn T."/>
            <person name="Howarth C."/>
            <person name="Jen D."/>
            <person name="Larson L."/>
            <person name="Lewis B."/>
            <person name="Mehta T."/>
            <person name="Park D."/>
            <person name="Pearson M."/>
            <person name="Roberts A."/>
            <person name="Ryan E."/>
            <person name="Saif S."/>
            <person name="Shea T."/>
            <person name="Shenoy N."/>
            <person name="Sisk P."/>
            <person name="Stolte C."/>
            <person name="Sykes S."/>
            <person name="Walk T."/>
            <person name="White J."/>
            <person name="Yu Q."/>
            <person name="Coleman M.L."/>
            <person name="Huang K.H."/>
            <person name="Weigele P.R."/>
            <person name="DeFrancesco A.S."/>
            <person name="Kern S.E."/>
            <person name="Thompson L.R."/>
            <person name="Fu R."/>
            <person name="Hombeck B."/>
            <person name="Chisholm S.W."/>
            <person name="Haas B."/>
            <person name="Nusbaum C."/>
            <person name="Galagan J."/>
            <person name="Birren B."/>
        </authorList>
    </citation>
    <scope>NUCLEOTIDE SEQUENCE [LARGE SCALE GENOMIC DNA]</scope>
    <source>
        <strain evidence="1">NATL2A-133</strain>
    </source>
</reference>
<protein>
    <submittedName>
        <fullName evidence="1">Predicted protein</fullName>
    </submittedName>
</protein>
<dbReference type="EMBL" id="GU071104">
    <property type="protein sequence ID" value="ADP00198.1"/>
    <property type="molecule type" value="Genomic_DNA"/>
</dbReference>
<dbReference type="Proteomes" id="UP000006533">
    <property type="component" value="Segment"/>
</dbReference>
<gene>
    <name evidence="1" type="ORF">CYPG_00061</name>
</gene>
<dbReference type="KEGG" id="vg:11538180"/>
<name>E3SP81_9CAUD</name>
<organism evidence="1 2">
    <name type="scientific">Cyanophage NATL2A-133</name>
    <dbReference type="NCBI Taxonomy" id="445692"/>
    <lineage>
        <taxon>Viruses</taxon>
        <taxon>Duplodnaviria</taxon>
        <taxon>Heunggongvirae</taxon>
        <taxon>Uroviricota</taxon>
        <taxon>Caudoviricetes</taxon>
        <taxon>Autographivirales</taxon>
        <taxon>Sechaudvirinae</taxon>
        <taxon>Tangaroavirus</taxon>
        <taxon>Tangaroavirus NATL2A133</taxon>
    </lineage>
</organism>
<dbReference type="GeneID" id="11538180"/>